<feature type="compositionally biased region" description="Gly residues" evidence="1">
    <location>
        <begin position="547"/>
        <end position="564"/>
    </location>
</feature>
<proteinExistence type="predicted"/>
<feature type="region of interest" description="Disordered" evidence="1">
    <location>
        <begin position="507"/>
        <end position="564"/>
    </location>
</feature>
<keyword evidence="3" id="KW-0732">Signal</keyword>
<dbReference type="InterPro" id="IPR015943">
    <property type="entry name" value="WD40/YVTN_repeat-like_dom_sf"/>
</dbReference>
<evidence type="ECO:0000256" key="2">
    <source>
        <dbReference type="SAM" id="Phobius"/>
    </source>
</evidence>
<dbReference type="EMBL" id="BFEA01000136">
    <property type="protein sequence ID" value="GBG70787.1"/>
    <property type="molecule type" value="Genomic_DNA"/>
</dbReference>
<name>A0A388KL73_CHABU</name>
<dbReference type="SUPFAM" id="SSF75011">
    <property type="entry name" value="3-carboxy-cis,cis-mucoante lactonizing enzyme"/>
    <property type="match status" value="1"/>
</dbReference>
<dbReference type="Gene3D" id="2.130.10.10">
    <property type="entry name" value="YVTN repeat-like/Quinoprotein amine dehydrogenase"/>
    <property type="match status" value="1"/>
</dbReference>
<dbReference type="Proteomes" id="UP000265515">
    <property type="component" value="Unassembled WGS sequence"/>
</dbReference>
<reference evidence="4 5" key="1">
    <citation type="journal article" date="2018" name="Cell">
        <title>The Chara Genome: Secondary Complexity and Implications for Plant Terrestrialization.</title>
        <authorList>
            <person name="Nishiyama T."/>
            <person name="Sakayama H."/>
            <person name="Vries J.D."/>
            <person name="Buschmann H."/>
            <person name="Saint-Marcoux D."/>
            <person name="Ullrich K.K."/>
            <person name="Haas F.B."/>
            <person name="Vanderstraeten L."/>
            <person name="Becker D."/>
            <person name="Lang D."/>
            <person name="Vosolsobe S."/>
            <person name="Rombauts S."/>
            <person name="Wilhelmsson P.K.I."/>
            <person name="Janitza P."/>
            <person name="Kern R."/>
            <person name="Heyl A."/>
            <person name="Rumpler F."/>
            <person name="Villalobos L.I.A.C."/>
            <person name="Clay J.M."/>
            <person name="Skokan R."/>
            <person name="Toyoda A."/>
            <person name="Suzuki Y."/>
            <person name="Kagoshima H."/>
            <person name="Schijlen E."/>
            <person name="Tajeshwar N."/>
            <person name="Catarino B."/>
            <person name="Hetherington A.J."/>
            <person name="Saltykova A."/>
            <person name="Bonnot C."/>
            <person name="Breuninger H."/>
            <person name="Symeonidi A."/>
            <person name="Radhakrishnan G.V."/>
            <person name="Van Nieuwerburgh F."/>
            <person name="Deforce D."/>
            <person name="Chang C."/>
            <person name="Karol K.G."/>
            <person name="Hedrich R."/>
            <person name="Ulvskov P."/>
            <person name="Glockner G."/>
            <person name="Delwiche C.F."/>
            <person name="Petrasek J."/>
            <person name="Van de Peer Y."/>
            <person name="Friml J."/>
            <person name="Beilby M."/>
            <person name="Dolan L."/>
            <person name="Kohara Y."/>
            <person name="Sugano S."/>
            <person name="Fujiyama A."/>
            <person name="Delaux P.-M."/>
            <person name="Quint M."/>
            <person name="TheiBen G."/>
            <person name="Hagemann M."/>
            <person name="Harholt J."/>
            <person name="Dunand C."/>
            <person name="Zachgo S."/>
            <person name="Langdale J."/>
            <person name="Maumus F."/>
            <person name="Straeten D.V.D."/>
            <person name="Gould S.B."/>
            <person name="Rensing S.A."/>
        </authorList>
    </citation>
    <scope>NUCLEOTIDE SEQUENCE [LARGE SCALE GENOMIC DNA]</scope>
    <source>
        <strain evidence="4 5">S276</strain>
    </source>
</reference>
<feature type="transmembrane region" description="Helical" evidence="2">
    <location>
        <begin position="465"/>
        <end position="488"/>
    </location>
</feature>
<keyword evidence="2" id="KW-0812">Transmembrane</keyword>
<protein>
    <recommendedName>
        <fullName evidence="6">SMP-30/Gluconolactonase/LRE-like region domain-containing protein</fullName>
    </recommendedName>
</protein>
<evidence type="ECO:0008006" key="6">
    <source>
        <dbReference type="Google" id="ProtNLM"/>
    </source>
</evidence>
<accession>A0A388KL73</accession>
<dbReference type="AlphaFoldDB" id="A0A388KL73"/>
<keyword evidence="2" id="KW-1133">Transmembrane helix</keyword>
<evidence type="ECO:0000313" key="5">
    <source>
        <dbReference type="Proteomes" id="UP000265515"/>
    </source>
</evidence>
<evidence type="ECO:0000256" key="1">
    <source>
        <dbReference type="SAM" id="MobiDB-lite"/>
    </source>
</evidence>
<comment type="caution">
    <text evidence="4">The sequence shown here is derived from an EMBL/GenBank/DDBJ whole genome shotgun (WGS) entry which is preliminary data.</text>
</comment>
<dbReference type="Gramene" id="GBG70787">
    <property type="protein sequence ID" value="GBG70787"/>
    <property type="gene ID" value="CBR_g8086"/>
</dbReference>
<feature type="compositionally biased region" description="Gly residues" evidence="1">
    <location>
        <begin position="527"/>
        <end position="538"/>
    </location>
</feature>
<keyword evidence="5" id="KW-1185">Reference proteome</keyword>
<keyword evidence="2" id="KW-0472">Membrane</keyword>
<organism evidence="4 5">
    <name type="scientific">Chara braunii</name>
    <name type="common">Braun's stonewort</name>
    <dbReference type="NCBI Taxonomy" id="69332"/>
    <lineage>
        <taxon>Eukaryota</taxon>
        <taxon>Viridiplantae</taxon>
        <taxon>Streptophyta</taxon>
        <taxon>Charophyceae</taxon>
        <taxon>Charales</taxon>
        <taxon>Characeae</taxon>
        <taxon>Chara</taxon>
    </lineage>
</organism>
<feature type="signal peptide" evidence="3">
    <location>
        <begin position="1"/>
        <end position="19"/>
    </location>
</feature>
<feature type="chain" id="PRO_5017223050" description="SMP-30/Gluconolactonase/LRE-like region domain-containing protein" evidence="3">
    <location>
        <begin position="20"/>
        <end position="564"/>
    </location>
</feature>
<gene>
    <name evidence="4" type="ORF">CBR_g8086</name>
</gene>
<sequence>MVTLIFALLPLMITCSVLWSSSSSSGQPARLPRGILHLSVPPSPPPHGPDDSECRVTQQQRRQLETQTPMGGVTIQIRDPNVLTVKAQYAVGFDPPENVLSDGIQELALSPKDKTLFVLIDNTVLRMSTDDMSANATLFAGLNRTFGYSLALEDRDLEGTGTTAGAGASSDTWPKRVLHVGEGADMLHAFSIDRTGQSIITRQLYSLNYSGLTGDLRVESMAIDARRRMLYASTGPALYRANLTSTPGGGAGGYTPLEHWLGVKGYNFSTDDYVDSDDPREVRLGHATLDASAISPDGETIFFADRINGVIRRLRTSTGAVDSLTGVKTGQIDGAALESSFLVPRRLAVSQDGCHVFVFEGYDAGRLRLITLNSSWGEAVSETTIADLDTVLPSREMPQHFPLAISPESDVLYIAFSGQIVELVINRSALRSCLAPSNEKSASAMSQPMSAVPPPVSSSPTTVRIIVMASAGLLLLLVALSVLFFVVLPRRSRRFERRRGAVRLNSPAHDREGIHGSAEVGKAPKILGGGGGGGGGGKEGGERAGDQIGGVGGLPERGLGGGGG</sequence>
<evidence type="ECO:0000313" key="4">
    <source>
        <dbReference type="EMBL" id="GBG70787.1"/>
    </source>
</evidence>
<evidence type="ECO:0000256" key="3">
    <source>
        <dbReference type="SAM" id="SignalP"/>
    </source>
</evidence>